<dbReference type="GO" id="GO:0005737">
    <property type="term" value="C:cytoplasm"/>
    <property type="evidence" value="ECO:0007669"/>
    <property type="project" value="InterPro"/>
</dbReference>
<evidence type="ECO:0000256" key="1">
    <source>
        <dbReference type="ARBA" id="ARBA00000085"/>
    </source>
</evidence>
<dbReference type="CDD" id="cd00088">
    <property type="entry name" value="HPT"/>
    <property type="match status" value="1"/>
</dbReference>
<dbReference type="EMBL" id="AQQR01000007">
    <property type="protein sequence ID" value="OWU72280.1"/>
    <property type="molecule type" value="Genomic_DNA"/>
</dbReference>
<dbReference type="SMART" id="SM00387">
    <property type="entry name" value="HATPase_c"/>
    <property type="match status" value="1"/>
</dbReference>
<dbReference type="Pfam" id="PF01584">
    <property type="entry name" value="CheW"/>
    <property type="match status" value="1"/>
</dbReference>
<dbReference type="InterPro" id="IPR003594">
    <property type="entry name" value="HATPase_dom"/>
</dbReference>
<feature type="region of interest" description="Disordered" evidence="13">
    <location>
        <begin position="250"/>
        <end position="280"/>
    </location>
</feature>
<evidence type="ECO:0000256" key="3">
    <source>
        <dbReference type="ARBA" id="ARBA00021495"/>
    </source>
</evidence>
<dbReference type="AlphaFoldDB" id="A0A225NMV2"/>
<dbReference type="InterPro" id="IPR004358">
    <property type="entry name" value="Sig_transdc_His_kin-like_C"/>
</dbReference>
<evidence type="ECO:0000259" key="16">
    <source>
        <dbReference type="PROSITE" id="PS50894"/>
    </source>
</evidence>
<dbReference type="SUPFAM" id="SSF47384">
    <property type="entry name" value="Homodimeric domain of signal transducing histidine kinase"/>
    <property type="match status" value="1"/>
</dbReference>
<keyword evidence="5 12" id="KW-0597">Phosphoprotein</keyword>
<comment type="catalytic activity">
    <reaction evidence="1">
        <text>ATP + protein L-histidine = ADP + protein N-phospho-L-histidine.</text>
        <dbReference type="EC" id="2.7.13.3"/>
    </reaction>
</comment>
<dbReference type="Proteomes" id="UP000215377">
    <property type="component" value="Unassembled WGS sequence"/>
</dbReference>
<evidence type="ECO:0000259" key="15">
    <source>
        <dbReference type="PROSITE" id="PS50851"/>
    </source>
</evidence>
<keyword evidence="6" id="KW-0808">Transferase</keyword>
<keyword evidence="4" id="KW-0145">Chemotaxis</keyword>
<keyword evidence="18" id="KW-1185">Reference proteome</keyword>
<dbReference type="PROSITE" id="PS50109">
    <property type="entry name" value="HIS_KIN"/>
    <property type="match status" value="1"/>
</dbReference>
<dbReference type="PROSITE" id="PS50851">
    <property type="entry name" value="CHEW"/>
    <property type="match status" value="1"/>
</dbReference>
<dbReference type="InterPro" id="IPR004105">
    <property type="entry name" value="CheA-like_dim"/>
</dbReference>
<dbReference type="CDD" id="cd16916">
    <property type="entry name" value="HATPase_CheA-like"/>
    <property type="match status" value="1"/>
</dbReference>
<dbReference type="InterPro" id="IPR036641">
    <property type="entry name" value="HPT_dom_sf"/>
</dbReference>
<keyword evidence="8" id="KW-0418">Kinase</keyword>
<sequence>MIEQAVAAFVQEAQEILCELEELILGLEEHNDAATVDAIFRGLHTVKGSGSMFGYTGLARFTHHFENAFELVRAGELSVDRTLIDLSLAARDQMVQFLALGGDGEQTEELLGSDETTGLIDRIQSLTLAASPAVSKSAGPRPGSASDAATQAVSGQRETFTIRFHPLPDALRNGMRPDLLIRELAELGQADIRYDLRDMPERDGSDPTAAWLTWLITLETDQGRSAVEEVFIFADDADLSIERTEAEAPAAVAAPECAPEAERAGAEEKPKAPGRIDGKSENIRVASSRLDDMMDSIGELVIAQARLDAVSEKLGNSTLDAVVEEVGRLVLGLRDATLSIRMLPIETVFGKFRRVVRDLSNELGKDVRLVTRGGETEVDKNVIDRIGDPLVHMIRNSIDHGIEAAATRTAAGKPAQGTLRLSARQEGGEILISIEDNGGGLDTEAIRRKAVERGLIDAEAELTERELHQLIFEPGFSTADKISSVSGRGVGMDAVRNTIDSLGGSIDVMSRQGLGTRVTLRLPVTMAIIDGLRVRLGRSIYVIPLSAVEECVEMDQAETGRTSGRSVLQIREHVVPYLALDRIFGLPPSTEARRRVVVVCVGGQRIGLVVDDILGQGQTVIKSLSAYHRDLPGLGGATILGDGRVAIIIDVATLVRWAEARHNDTLSKVA</sequence>
<dbReference type="InterPro" id="IPR005467">
    <property type="entry name" value="His_kinase_dom"/>
</dbReference>
<dbReference type="FunFam" id="3.30.565.10:FF:000016">
    <property type="entry name" value="Chemotaxis protein CheA, putative"/>
    <property type="match status" value="1"/>
</dbReference>
<keyword evidence="7" id="KW-0547">Nucleotide-binding</keyword>
<comment type="function">
    <text evidence="11">Involved in the transmission of sensory signals from the chemoreceptors to the flagellar motors. CheA is autophosphorylated; it can transfer its phosphate group to either CheB or CheY.</text>
</comment>
<accession>A0A225NMV2</accession>
<dbReference type="InterPro" id="IPR036061">
    <property type="entry name" value="CheW-like_dom_sf"/>
</dbReference>
<dbReference type="SMART" id="SM01231">
    <property type="entry name" value="H-kinase_dim"/>
    <property type="match status" value="1"/>
</dbReference>
<dbReference type="PRINTS" id="PR00344">
    <property type="entry name" value="BCTRLSENSOR"/>
</dbReference>
<evidence type="ECO:0000256" key="10">
    <source>
        <dbReference type="ARBA" id="ARBA00023012"/>
    </source>
</evidence>
<dbReference type="Pfam" id="PF01627">
    <property type="entry name" value="Hpt"/>
    <property type="match status" value="1"/>
</dbReference>
<dbReference type="Gene3D" id="1.20.120.160">
    <property type="entry name" value="HPT domain"/>
    <property type="match status" value="1"/>
</dbReference>
<dbReference type="InterPro" id="IPR002545">
    <property type="entry name" value="CheW-lke_dom"/>
</dbReference>
<dbReference type="SMART" id="SM00260">
    <property type="entry name" value="CheW"/>
    <property type="match status" value="1"/>
</dbReference>
<evidence type="ECO:0000256" key="5">
    <source>
        <dbReference type="ARBA" id="ARBA00022553"/>
    </source>
</evidence>
<dbReference type="Pfam" id="PF02518">
    <property type="entry name" value="HATPase_c"/>
    <property type="match status" value="1"/>
</dbReference>
<evidence type="ECO:0000256" key="6">
    <source>
        <dbReference type="ARBA" id="ARBA00022679"/>
    </source>
</evidence>
<dbReference type="SUPFAM" id="SSF47226">
    <property type="entry name" value="Histidine-containing phosphotransfer domain, HPT domain"/>
    <property type="match status" value="1"/>
</dbReference>
<dbReference type="InterPro" id="IPR051315">
    <property type="entry name" value="Bact_Chemotaxis_CheA"/>
</dbReference>
<evidence type="ECO:0000256" key="8">
    <source>
        <dbReference type="ARBA" id="ARBA00022777"/>
    </source>
</evidence>
<evidence type="ECO:0000313" key="18">
    <source>
        <dbReference type="Proteomes" id="UP000215377"/>
    </source>
</evidence>
<dbReference type="CDD" id="cd00731">
    <property type="entry name" value="CheA_reg"/>
    <property type="match status" value="1"/>
</dbReference>
<dbReference type="PANTHER" id="PTHR43395:SF10">
    <property type="entry name" value="CHEMOTAXIS PROTEIN CHEA"/>
    <property type="match status" value="1"/>
</dbReference>
<dbReference type="Gene3D" id="1.10.287.560">
    <property type="entry name" value="Histidine kinase CheA-like, homodimeric domain"/>
    <property type="match status" value="1"/>
</dbReference>
<feature type="compositionally biased region" description="Basic and acidic residues" evidence="13">
    <location>
        <begin position="260"/>
        <end position="280"/>
    </location>
</feature>
<name>A0A225NMV2_9RHOB</name>
<dbReference type="OrthoDB" id="9803176at2"/>
<dbReference type="GO" id="GO:0006935">
    <property type="term" value="P:chemotaxis"/>
    <property type="evidence" value="ECO:0007669"/>
    <property type="project" value="UniProtKB-KW"/>
</dbReference>
<dbReference type="InterPro" id="IPR036097">
    <property type="entry name" value="HisK_dim/P_sf"/>
</dbReference>
<dbReference type="EC" id="2.7.13.3" evidence="2"/>
<keyword evidence="10" id="KW-0902">Two-component regulatory system</keyword>
<dbReference type="GO" id="GO:0000155">
    <property type="term" value="F:phosphorelay sensor kinase activity"/>
    <property type="evidence" value="ECO:0007669"/>
    <property type="project" value="InterPro"/>
</dbReference>
<dbReference type="RefSeq" id="WP_088651124.1">
    <property type="nucleotide sequence ID" value="NZ_AQQR01000007.1"/>
</dbReference>
<feature type="modified residue" description="Phosphohistidine" evidence="12">
    <location>
        <position position="44"/>
    </location>
</feature>
<dbReference type="SUPFAM" id="SSF55874">
    <property type="entry name" value="ATPase domain of HSP90 chaperone/DNA topoisomerase II/histidine kinase"/>
    <property type="match status" value="1"/>
</dbReference>
<feature type="domain" description="CheW-like" evidence="15">
    <location>
        <begin position="528"/>
        <end position="660"/>
    </location>
</feature>
<dbReference type="InterPro" id="IPR037006">
    <property type="entry name" value="CheA-like_homodim_sf"/>
</dbReference>
<protein>
    <recommendedName>
        <fullName evidence="3">Chemotaxis protein CheA</fullName>
        <ecNumber evidence="2">2.7.13.3</ecNumber>
    </recommendedName>
</protein>
<comment type="caution">
    <text evidence="17">The sequence shown here is derived from an EMBL/GenBank/DDBJ whole genome shotgun (WGS) entry which is preliminary data.</text>
</comment>
<evidence type="ECO:0000256" key="4">
    <source>
        <dbReference type="ARBA" id="ARBA00022500"/>
    </source>
</evidence>
<dbReference type="PANTHER" id="PTHR43395">
    <property type="entry name" value="SENSOR HISTIDINE KINASE CHEA"/>
    <property type="match status" value="1"/>
</dbReference>
<dbReference type="SUPFAM" id="SSF50341">
    <property type="entry name" value="CheW-like"/>
    <property type="match status" value="1"/>
</dbReference>
<keyword evidence="9" id="KW-0067">ATP-binding</keyword>
<organism evidence="17 18">
    <name type="scientific">Marinibacterium profundimaris</name>
    <dbReference type="NCBI Taxonomy" id="1679460"/>
    <lineage>
        <taxon>Bacteria</taxon>
        <taxon>Pseudomonadati</taxon>
        <taxon>Pseudomonadota</taxon>
        <taxon>Alphaproteobacteria</taxon>
        <taxon>Rhodobacterales</taxon>
        <taxon>Paracoccaceae</taxon>
        <taxon>Marinibacterium</taxon>
    </lineage>
</organism>
<reference evidence="17 18" key="1">
    <citation type="submission" date="2013-04" db="EMBL/GenBank/DDBJ databases">
        <title>Oceanicola sp. 22II1-22F33 Genome Sequencing.</title>
        <authorList>
            <person name="Lai Q."/>
            <person name="Li G."/>
            <person name="Shao Z."/>
        </authorList>
    </citation>
    <scope>NUCLEOTIDE SEQUENCE [LARGE SCALE GENOMIC DNA]</scope>
    <source>
        <strain evidence="17 18">22II1-22F33</strain>
    </source>
</reference>
<evidence type="ECO:0000256" key="2">
    <source>
        <dbReference type="ARBA" id="ARBA00012438"/>
    </source>
</evidence>
<evidence type="ECO:0000256" key="12">
    <source>
        <dbReference type="PROSITE-ProRule" id="PRU00110"/>
    </source>
</evidence>
<evidence type="ECO:0000259" key="14">
    <source>
        <dbReference type="PROSITE" id="PS50109"/>
    </source>
</evidence>
<evidence type="ECO:0000256" key="7">
    <source>
        <dbReference type="ARBA" id="ARBA00022741"/>
    </source>
</evidence>
<dbReference type="SMART" id="SM00073">
    <property type="entry name" value="HPT"/>
    <property type="match status" value="1"/>
</dbReference>
<feature type="domain" description="HPt" evidence="16">
    <location>
        <begin position="1"/>
        <end position="101"/>
    </location>
</feature>
<feature type="domain" description="Histidine kinase" evidence="14">
    <location>
        <begin position="319"/>
        <end position="526"/>
    </location>
</feature>
<dbReference type="Pfam" id="PF02895">
    <property type="entry name" value="H-kinase_dim"/>
    <property type="match status" value="1"/>
</dbReference>
<evidence type="ECO:0000256" key="13">
    <source>
        <dbReference type="SAM" id="MobiDB-lite"/>
    </source>
</evidence>
<dbReference type="Gene3D" id="3.30.565.10">
    <property type="entry name" value="Histidine kinase-like ATPase, C-terminal domain"/>
    <property type="match status" value="1"/>
</dbReference>
<dbReference type="PROSITE" id="PS50894">
    <property type="entry name" value="HPT"/>
    <property type="match status" value="1"/>
</dbReference>
<evidence type="ECO:0000256" key="9">
    <source>
        <dbReference type="ARBA" id="ARBA00022840"/>
    </source>
</evidence>
<gene>
    <name evidence="17" type="ORF">ATO3_17190</name>
</gene>
<proteinExistence type="predicted"/>
<evidence type="ECO:0000313" key="17">
    <source>
        <dbReference type="EMBL" id="OWU72280.1"/>
    </source>
</evidence>
<dbReference type="Gene3D" id="2.30.30.40">
    <property type="entry name" value="SH3 Domains"/>
    <property type="match status" value="1"/>
</dbReference>
<dbReference type="InterPro" id="IPR036890">
    <property type="entry name" value="HATPase_C_sf"/>
</dbReference>
<dbReference type="InterPro" id="IPR008207">
    <property type="entry name" value="Sig_transdc_His_kin_Hpt_dom"/>
</dbReference>
<evidence type="ECO:0000256" key="11">
    <source>
        <dbReference type="ARBA" id="ARBA00035100"/>
    </source>
</evidence>
<dbReference type="GO" id="GO:0005524">
    <property type="term" value="F:ATP binding"/>
    <property type="evidence" value="ECO:0007669"/>
    <property type="project" value="UniProtKB-KW"/>
</dbReference>